<proteinExistence type="predicted"/>
<keyword evidence="2" id="KW-1185">Reference proteome</keyword>
<organism evidence="1 2">
    <name type="scientific">Runella salmonicolor</name>
    <dbReference type="NCBI Taxonomy" id="2950278"/>
    <lineage>
        <taxon>Bacteria</taxon>
        <taxon>Pseudomonadati</taxon>
        <taxon>Bacteroidota</taxon>
        <taxon>Cytophagia</taxon>
        <taxon>Cytophagales</taxon>
        <taxon>Spirosomataceae</taxon>
        <taxon>Runella</taxon>
    </lineage>
</organism>
<evidence type="ECO:0000313" key="2">
    <source>
        <dbReference type="Proteomes" id="UP001204772"/>
    </source>
</evidence>
<dbReference type="Proteomes" id="UP001204772">
    <property type="component" value="Unassembled WGS sequence"/>
</dbReference>
<sequence>MKLQAPLSNLQMELLKLYSAGVSDEHLNEIKVLIAKYLFEKARERADAIWDNKNYSDEKINELLKPNT</sequence>
<dbReference type="RefSeq" id="WP_253524768.1">
    <property type="nucleotide sequence ID" value="NZ_JAMZEL010000001.1"/>
</dbReference>
<gene>
    <name evidence="1" type="ORF">NCI00_02705</name>
</gene>
<dbReference type="EMBL" id="JAMZEL010000001">
    <property type="protein sequence ID" value="MCP1381311.1"/>
    <property type="molecule type" value="Genomic_DNA"/>
</dbReference>
<accession>A0ABT1FHT9</accession>
<evidence type="ECO:0000313" key="1">
    <source>
        <dbReference type="EMBL" id="MCP1381311.1"/>
    </source>
</evidence>
<name>A0ABT1FHT9_9BACT</name>
<reference evidence="1 2" key="1">
    <citation type="submission" date="2022-06" db="EMBL/GenBank/DDBJ databases">
        <title>Runella sp. S5 genome sequencing.</title>
        <authorList>
            <person name="Park S."/>
        </authorList>
    </citation>
    <scope>NUCLEOTIDE SEQUENCE [LARGE SCALE GENOMIC DNA]</scope>
    <source>
        <strain evidence="1 2">S5</strain>
    </source>
</reference>
<protein>
    <submittedName>
        <fullName evidence="1">Uncharacterized protein</fullName>
    </submittedName>
</protein>
<comment type="caution">
    <text evidence="1">The sequence shown here is derived from an EMBL/GenBank/DDBJ whole genome shotgun (WGS) entry which is preliminary data.</text>
</comment>